<proteinExistence type="predicted"/>
<reference evidence="1 2" key="1">
    <citation type="submission" date="2023-04" db="EMBL/GenBank/DDBJ databases">
        <title>Marinoamorphus aggregata gen. nov., sp. Nov., isolate from tissue of brittle star Ophioplocus japonicus.</title>
        <authorList>
            <person name="Kawano K."/>
            <person name="Sawayama S."/>
            <person name="Nakagawa S."/>
        </authorList>
    </citation>
    <scope>NUCLEOTIDE SEQUENCE [LARGE SCALE GENOMIC DNA]</scope>
    <source>
        <strain evidence="1 2">NKW23</strain>
    </source>
</reference>
<name>A0ABQ6LN19_9RHOB</name>
<dbReference type="EMBL" id="BSYI01000008">
    <property type="protein sequence ID" value="GMG82223.1"/>
    <property type="molecule type" value="Genomic_DNA"/>
</dbReference>
<gene>
    <name evidence="1" type="ORF">LNKW23_14360</name>
</gene>
<dbReference type="Proteomes" id="UP001239909">
    <property type="component" value="Unassembled WGS sequence"/>
</dbReference>
<organism evidence="1 2">
    <name type="scientific">Paralimibaculum aggregatum</name>
    <dbReference type="NCBI Taxonomy" id="3036245"/>
    <lineage>
        <taxon>Bacteria</taxon>
        <taxon>Pseudomonadati</taxon>
        <taxon>Pseudomonadota</taxon>
        <taxon>Alphaproteobacteria</taxon>
        <taxon>Rhodobacterales</taxon>
        <taxon>Paracoccaceae</taxon>
        <taxon>Paralimibaculum</taxon>
    </lineage>
</organism>
<evidence type="ECO:0000313" key="1">
    <source>
        <dbReference type="EMBL" id="GMG82223.1"/>
    </source>
</evidence>
<keyword evidence="2" id="KW-1185">Reference proteome</keyword>
<protein>
    <submittedName>
        <fullName evidence="1">Uncharacterized protein</fullName>
    </submittedName>
</protein>
<accession>A0ABQ6LN19</accession>
<comment type="caution">
    <text evidence="1">The sequence shown here is derived from an EMBL/GenBank/DDBJ whole genome shotgun (WGS) entry which is preliminary data.</text>
</comment>
<evidence type="ECO:0000313" key="2">
    <source>
        <dbReference type="Proteomes" id="UP001239909"/>
    </source>
</evidence>
<sequence>MFGVILVVAGSGLADVNPPTVDMIDPPARLHVTEAGVRVEMPELAGLSCEEMRAVLWRLDRTGYRGQRVLDPSHPDWRVFVYEDRLAAALYFDCTLRASRESRQVDVFSRGFGAR</sequence>